<dbReference type="InterPro" id="IPR005561">
    <property type="entry name" value="ANTAR"/>
</dbReference>
<dbReference type="PIRSF" id="PIRSF036625">
    <property type="entry name" value="GAF_ANTAR"/>
    <property type="match status" value="1"/>
</dbReference>
<name>A0A6J4PQ35_9ACTN</name>
<dbReference type="PROSITE" id="PS50921">
    <property type="entry name" value="ANTAR"/>
    <property type="match status" value="1"/>
</dbReference>
<gene>
    <name evidence="6" type="ORF">AVDCRST_MAG06-3252</name>
</gene>
<dbReference type="GO" id="GO:0003723">
    <property type="term" value="F:RNA binding"/>
    <property type="evidence" value="ECO:0007669"/>
    <property type="project" value="InterPro"/>
</dbReference>
<dbReference type="InterPro" id="IPR036388">
    <property type="entry name" value="WH-like_DNA-bd_sf"/>
</dbReference>
<evidence type="ECO:0000256" key="4">
    <source>
        <dbReference type="ARBA" id="ARBA00023163"/>
    </source>
</evidence>
<dbReference type="SMART" id="SM00065">
    <property type="entry name" value="GAF"/>
    <property type="match status" value="1"/>
</dbReference>
<accession>A0A6J4PQ35</accession>
<dbReference type="SUPFAM" id="SSF55781">
    <property type="entry name" value="GAF domain-like"/>
    <property type="match status" value="1"/>
</dbReference>
<dbReference type="EMBL" id="CADCUP010000215">
    <property type="protein sequence ID" value="CAA9416770.1"/>
    <property type="molecule type" value="Genomic_DNA"/>
</dbReference>
<dbReference type="GO" id="GO:0016301">
    <property type="term" value="F:kinase activity"/>
    <property type="evidence" value="ECO:0007669"/>
    <property type="project" value="UniProtKB-KW"/>
</dbReference>
<evidence type="ECO:0000256" key="2">
    <source>
        <dbReference type="ARBA" id="ARBA00022777"/>
    </source>
</evidence>
<dbReference type="RefSeq" id="WP_295661637.1">
    <property type="nucleotide sequence ID" value="NZ_CADCUP010000215.1"/>
</dbReference>
<keyword evidence="3" id="KW-0805">Transcription regulation</keyword>
<reference evidence="6" key="1">
    <citation type="submission" date="2020-02" db="EMBL/GenBank/DDBJ databases">
        <authorList>
            <person name="Meier V. D."/>
        </authorList>
    </citation>
    <scope>NUCLEOTIDE SEQUENCE</scope>
    <source>
        <strain evidence="6">AVDCRST_MAG06</strain>
    </source>
</reference>
<keyword evidence="2" id="KW-0418">Kinase</keyword>
<dbReference type="InterPro" id="IPR012074">
    <property type="entry name" value="GAF_ANTAR"/>
</dbReference>
<organism evidence="6">
    <name type="scientific">uncultured Nocardioides sp</name>
    <dbReference type="NCBI Taxonomy" id="198441"/>
    <lineage>
        <taxon>Bacteria</taxon>
        <taxon>Bacillati</taxon>
        <taxon>Actinomycetota</taxon>
        <taxon>Actinomycetes</taxon>
        <taxon>Propionibacteriales</taxon>
        <taxon>Nocardioidaceae</taxon>
        <taxon>Nocardioides</taxon>
        <taxon>environmental samples</taxon>
    </lineage>
</organism>
<evidence type="ECO:0000313" key="6">
    <source>
        <dbReference type="EMBL" id="CAA9416770.1"/>
    </source>
</evidence>
<dbReference type="Pfam" id="PF03861">
    <property type="entry name" value="ANTAR"/>
    <property type="match status" value="1"/>
</dbReference>
<protein>
    <recommendedName>
        <fullName evidence="5">ANTAR domain-containing protein</fullName>
    </recommendedName>
</protein>
<keyword evidence="1" id="KW-0808">Transferase</keyword>
<dbReference type="SMART" id="SM01012">
    <property type="entry name" value="ANTAR"/>
    <property type="match status" value="1"/>
</dbReference>
<sequence>MVWKEREHTMATAEQGPEHDFPELLGSLHSLTLGTEEVQTFLHEVTLLAGRLVKPPASCGITTHYDGWPMTAATSDERASLIDEEQYGAGDGPCLTAMRTGEMVQVPDLETEDRWPTFVEAARRHGVRCILAMPLVIRGERRGALNIYGFERADDFNDTEIERARVFAAQAATALALTLRHIEQGQHATQLEDALRSRSVIDQAIGILMAQQQCDPEAAFGLLRKHSQNHNKRLRDVAREMIERHTGQPLRQAPPFRRAGAGG</sequence>
<dbReference type="Gene3D" id="1.10.10.10">
    <property type="entry name" value="Winged helix-like DNA-binding domain superfamily/Winged helix DNA-binding domain"/>
    <property type="match status" value="1"/>
</dbReference>
<feature type="domain" description="ANTAR" evidence="5">
    <location>
        <begin position="181"/>
        <end position="242"/>
    </location>
</feature>
<dbReference type="InterPro" id="IPR011006">
    <property type="entry name" value="CheY-like_superfamily"/>
</dbReference>
<proteinExistence type="predicted"/>
<dbReference type="Pfam" id="PF13185">
    <property type="entry name" value="GAF_2"/>
    <property type="match status" value="1"/>
</dbReference>
<evidence type="ECO:0000256" key="3">
    <source>
        <dbReference type="ARBA" id="ARBA00023015"/>
    </source>
</evidence>
<dbReference type="InterPro" id="IPR003018">
    <property type="entry name" value="GAF"/>
</dbReference>
<dbReference type="SUPFAM" id="SSF52172">
    <property type="entry name" value="CheY-like"/>
    <property type="match status" value="1"/>
</dbReference>
<dbReference type="InterPro" id="IPR029016">
    <property type="entry name" value="GAF-like_dom_sf"/>
</dbReference>
<keyword evidence="4" id="KW-0804">Transcription</keyword>
<dbReference type="AlphaFoldDB" id="A0A6J4PQ35"/>
<evidence type="ECO:0000256" key="1">
    <source>
        <dbReference type="ARBA" id="ARBA00022679"/>
    </source>
</evidence>
<dbReference type="Gene3D" id="3.30.450.40">
    <property type="match status" value="1"/>
</dbReference>
<evidence type="ECO:0000259" key="5">
    <source>
        <dbReference type="PROSITE" id="PS50921"/>
    </source>
</evidence>